<protein>
    <recommendedName>
        <fullName evidence="4">Parvulin-like PPIase</fullName>
        <ecNumber evidence="3">5.2.1.8</ecNumber>
    </recommendedName>
    <alternativeName>
        <fullName evidence="6">Peptidyl-prolyl cis-trans isomerase plp</fullName>
    </alternativeName>
    <alternativeName>
        <fullName evidence="7">Rotamase plp</fullName>
    </alternativeName>
</protein>
<accession>A0A2A4Z3T7</accession>
<dbReference type="AlphaFoldDB" id="A0A2A4Z3T7"/>
<dbReference type="GO" id="GO:0003755">
    <property type="term" value="F:peptidyl-prolyl cis-trans isomerase activity"/>
    <property type="evidence" value="ECO:0007669"/>
    <property type="project" value="UniProtKB-KW"/>
</dbReference>
<comment type="similarity">
    <text evidence="2">Belongs to the PpiC/parvulin rotamase family.</text>
</comment>
<comment type="caution">
    <text evidence="12">The sequence shown here is derived from an EMBL/GenBank/DDBJ whole genome shotgun (WGS) entry which is preliminary data.</text>
</comment>
<evidence type="ECO:0000256" key="7">
    <source>
        <dbReference type="ARBA" id="ARBA00031484"/>
    </source>
</evidence>
<evidence type="ECO:0000256" key="2">
    <source>
        <dbReference type="ARBA" id="ARBA00007656"/>
    </source>
</evidence>
<evidence type="ECO:0000256" key="6">
    <source>
        <dbReference type="ARBA" id="ARBA00030642"/>
    </source>
</evidence>
<evidence type="ECO:0000256" key="10">
    <source>
        <dbReference type="SAM" id="SignalP"/>
    </source>
</evidence>
<dbReference type="PANTHER" id="PTHR47245:SF2">
    <property type="entry name" value="PEPTIDYL-PROLYL CIS-TRANS ISOMERASE HP_0175-RELATED"/>
    <property type="match status" value="1"/>
</dbReference>
<gene>
    <name evidence="12" type="ORF">COB13_07225</name>
</gene>
<dbReference type="Gene3D" id="3.10.50.40">
    <property type="match status" value="1"/>
</dbReference>
<evidence type="ECO:0000259" key="11">
    <source>
        <dbReference type="PROSITE" id="PS50198"/>
    </source>
</evidence>
<keyword evidence="5 8" id="KW-0697">Rotamase</keyword>
<feature type="signal peptide" evidence="10">
    <location>
        <begin position="1"/>
        <end position="37"/>
    </location>
</feature>
<dbReference type="EC" id="5.2.1.8" evidence="3"/>
<proteinExistence type="inferred from homology"/>
<feature type="domain" description="PpiC" evidence="11">
    <location>
        <begin position="157"/>
        <end position="247"/>
    </location>
</feature>
<dbReference type="EMBL" id="NVUS01000007">
    <property type="protein sequence ID" value="PCJ01645.1"/>
    <property type="molecule type" value="Genomic_DNA"/>
</dbReference>
<dbReference type="PROSITE" id="PS50198">
    <property type="entry name" value="PPIC_PPIASE_2"/>
    <property type="match status" value="1"/>
</dbReference>
<evidence type="ECO:0000256" key="9">
    <source>
        <dbReference type="SAM" id="MobiDB-lite"/>
    </source>
</evidence>
<evidence type="ECO:0000256" key="5">
    <source>
        <dbReference type="ARBA" id="ARBA00023110"/>
    </source>
</evidence>
<feature type="chain" id="PRO_5011975022" description="Parvulin-like PPIase" evidence="10">
    <location>
        <begin position="38"/>
        <end position="320"/>
    </location>
</feature>
<dbReference type="Pfam" id="PF00639">
    <property type="entry name" value="Rotamase"/>
    <property type="match status" value="1"/>
</dbReference>
<reference evidence="12" key="2">
    <citation type="journal article" date="2018" name="ISME J.">
        <title>A dynamic microbial community with high functional redundancy inhabits the cold, oxic subseafloor aquifer.</title>
        <authorList>
            <person name="Tully B.J."/>
            <person name="Wheat C.G."/>
            <person name="Glazer B.T."/>
            <person name="Huber J.A."/>
        </authorList>
    </citation>
    <scope>NUCLEOTIDE SEQUENCE</scope>
    <source>
        <strain evidence="12">NORP83</strain>
    </source>
</reference>
<evidence type="ECO:0000256" key="8">
    <source>
        <dbReference type="PROSITE-ProRule" id="PRU00278"/>
    </source>
</evidence>
<evidence type="ECO:0000313" key="12">
    <source>
        <dbReference type="EMBL" id="PCJ01645.1"/>
    </source>
</evidence>
<keyword evidence="8" id="KW-0413">Isomerase</keyword>
<evidence type="ECO:0000256" key="3">
    <source>
        <dbReference type="ARBA" id="ARBA00013194"/>
    </source>
</evidence>
<dbReference type="InterPro" id="IPR050245">
    <property type="entry name" value="PrsA_foldase"/>
</dbReference>
<dbReference type="SUPFAM" id="SSF54534">
    <property type="entry name" value="FKBP-like"/>
    <property type="match status" value="1"/>
</dbReference>
<dbReference type="Gene3D" id="1.10.8.1040">
    <property type="match status" value="1"/>
</dbReference>
<organism evidence="12">
    <name type="scientific">OCS116 cluster bacterium</name>
    <dbReference type="NCBI Taxonomy" id="2030921"/>
    <lineage>
        <taxon>Bacteria</taxon>
        <taxon>Pseudomonadati</taxon>
        <taxon>Pseudomonadota</taxon>
        <taxon>Alphaproteobacteria</taxon>
        <taxon>OCS116 cluster</taxon>
    </lineage>
</organism>
<dbReference type="InterPro" id="IPR000297">
    <property type="entry name" value="PPIase_PpiC"/>
</dbReference>
<feature type="region of interest" description="Disordered" evidence="9">
    <location>
        <begin position="300"/>
        <end position="320"/>
    </location>
</feature>
<dbReference type="PANTHER" id="PTHR47245">
    <property type="entry name" value="PEPTIDYLPROLYL ISOMERASE"/>
    <property type="match status" value="1"/>
</dbReference>
<dbReference type="InterPro" id="IPR046357">
    <property type="entry name" value="PPIase_dom_sf"/>
</dbReference>
<keyword evidence="10" id="KW-0732">Signal</keyword>
<reference key="1">
    <citation type="submission" date="2017-08" db="EMBL/GenBank/DDBJ databases">
        <title>A dynamic microbial community with high functional redundancy inhabits the cold, oxic subseafloor aquifer.</title>
        <authorList>
            <person name="Tully B.J."/>
            <person name="Wheat C.G."/>
            <person name="Glazer B.T."/>
            <person name="Huber J.A."/>
        </authorList>
    </citation>
    <scope>NUCLEOTIDE SEQUENCE [LARGE SCALE GENOMIC DNA]</scope>
</reference>
<evidence type="ECO:0000256" key="4">
    <source>
        <dbReference type="ARBA" id="ARBA00018370"/>
    </source>
</evidence>
<evidence type="ECO:0000256" key="1">
    <source>
        <dbReference type="ARBA" id="ARBA00000971"/>
    </source>
</evidence>
<comment type="catalytic activity">
    <reaction evidence="1">
        <text>[protein]-peptidylproline (omega=180) = [protein]-peptidylproline (omega=0)</text>
        <dbReference type="Rhea" id="RHEA:16237"/>
        <dbReference type="Rhea" id="RHEA-COMP:10747"/>
        <dbReference type="Rhea" id="RHEA-COMP:10748"/>
        <dbReference type="ChEBI" id="CHEBI:83833"/>
        <dbReference type="ChEBI" id="CHEBI:83834"/>
        <dbReference type="EC" id="5.2.1.8"/>
    </reaction>
</comment>
<sequence length="320" mass="35804">MSIMGLRLLKPLYFKNRWSFMAAALLCVGMAFGTAKAADELVIPLDPSEKLVAIVNGISIRQYEYDIAKQSLQEELTNLSKAQQQQRILQFLIDLKLMSEAARQDGFDEMIEYQQKIAFLSEQTLNNLYFVKKVLEKIDDKALQAFYDQEMKKIVPSSETRARHILFDDEDSGKKILSLLNGGADFAEMAEQHSTGPTKTQGGDLGYFSDGEMVTEFSAAIAGLKIGEYTKSLVKTKFGYHIIMLVDVREKPLPTFEKIKNSLYGILVQNKVDELSSELRKSAQIELFIEQEALDVQKTSANSAENKTAVVPVSDSTASN</sequence>
<name>A0A2A4Z3T7_9PROT</name>